<accession>A0A926VE52</accession>
<sequence length="166" mass="19294">MSQRVTIAVPESLFARLQPVKHQFNISAICQEALEMAITYEELKVQVTEQDNLVERLQTEKKVLLNKVRQEGFELGIRSSAKLSYKDFRHFERVQSLAVALDEDVLDYLWTFLNLKDYPEQARLNDADFTYLLEVDPQSRISFAQGWIDGVLSVWQTIKTQVENPQ</sequence>
<organism evidence="2 3">
    <name type="scientific">Aerosakkonema funiforme FACHB-1375</name>
    <dbReference type="NCBI Taxonomy" id="2949571"/>
    <lineage>
        <taxon>Bacteria</taxon>
        <taxon>Bacillati</taxon>
        <taxon>Cyanobacteriota</taxon>
        <taxon>Cyanophyceae</taxon>
        <taxon>Oscillatoriophycideae</taxon>
        <taxon>Aerosakkonematales</taxon>
        <taxon>Aerosakkonemataceae</taxon>
        <taxon>Aerosakkonema</taxon>
    </lineage>
</organism>
<feature type="coiled-coil region" evidence="1">
    <location>
        <begin position="40"/>
        <end position="67"/>
    </location>
</feature>
<protein>
    <submittedName>
        <fullName evidence="2">Uncharacterized protein</fullName>
    </submittedName>
</protein>
<reference evidence="2" key="1">
    <citation type="journal article" date="2015" name="ISME J.">
        <title>Draft Genome Sequence of Streptomyces incarnatus NRRL8089, which Produces the Nucleoside Antibiotic Sinefungin.</title>
        <authorList>
            <person name="Oshima K."/>
            <person name="Hattori M."/>
            <person name="Shimizu H."/>
            <person name="Fukuda K."/>
            <person name="Nemoto M."/>
            <person name="Inagaki K."/>
            <person name="Tamura T."/>
        </authorList>
    </citation>
    <scope>NUCLEOTIDE SEQUENCE</scope>
    <source>
        <strain evidence="2">FACHB-1375</strain>
    </source>
</reference>
<keyword evidence="1" id="KW-0175">Coiled coil</keyword>
<dbReference type="AlphaFoldDB" id="A0A926VE52"/>
<keyword evidence="3" id="KW-1185">Reference proteome</keyword>
<dbReference type="EMBL" id="JACJPW010000030">
    <property type="protein sequence ID" value="MBD2182057.1"/>
    <property type="molecule type" value="Genomic_DNA"/>
</dbReference>
<evidence type="ECO:0000256" key="1">
    <source>
        <dbReference type="SAM" id="Coils"/>
    </source>
</evidence>
<gene>
    <name evidence="2" type="ORF">H6G03_13220</name>
</gene>
<evidence type="ECO:0000313" key="3">
    <source>
        <dbReference type="Proteomes" id="UP000641646"/>
    </source>
</evidence>
<reference evidence="2" key="2">
    <citation type="submission" date="2020-08" db="EMBL/GenBank/DDBJ databases">
        <authorList>
            <person name="Chen M."/>
            <person name="Teng W."/>
            <person name="Zhao L."/>
            <person name="Hu C."/>
            <person name="Zhou Y."/>
            <person name="Han B."/>
            <person name="Song L."/>
            <person name="Shu W."/>
        </authorList>
    </citation>
    <scope>NUCLEOTIDE SEQUENCE</scope>
    <source>
        <strain evidence="2">FACHB-1375</strain>
    </source>
</reference>
<dbReference type="Proteomes" id="UP000641646">
    <property type="component" value="Unassembled WGS sequence"/>
</dbReference>
<dbReference type="RefSeq" id="WP_190464869.1">
    <property type="nucleotide sequence ID" value="NZ_JACJPW010000030.1"/>
</dbReference>
<name>A0A926VE52_9CYAN</name>
<proteinExistence type="predicted"/>
<comment type="caution">
    <text evidence="2">The sequence shown here is derived from an EMBL/GenBank/DDBJ whole genome shotgun (WGS) entry which is preliminary data.</text>
</comment>
<evidence type="ECO:0000313" key="2">
    <source>
        <dbReference type="EMBL" id="MBD2182057.1"/>
    </source>
</evidence>